<dbReference type="SUPFAM" id="SSF48403">
    <property type="entry name" value="Ankyrin repeat"/>
    <property type="match status" value="1"/>
</dbReference>
<organism evidence="1 2">
    <name type="scientific">Cichlidogyrus casuarinus</name>
    <dbReference type="NCBI Taxonomy" id="1844966"/>
    <lineage>
        <taxon>Eukaryota</taxon>
        <taxon>Metazoa</taxon>
        <taxon>Spiralia</taxon>
        <taxon>Lophotrochozoa</taxon>
        <taxon>Platyhelminthes</taxon>
        <taxon>Monogenea</taxon>
        <taxon>Monopisthocotylea</taxon>
        <taxon>Dactylogyridea</taxon>
        <taxon>Ancyrocephalidae</taxon>
        <taxon>Cichlidogyrus</taxon>
    </lineage>
</organism>
<keyword evidence="2" id="KW-1185">Reference proteome</keyword>
<accession>A0ABD2QA99</accession>
<dbReference type="Proteomes" id="UP001626550">
    <property type="component" value="Unassembled WGS sequence"/>
</dbReference>
<dbReference type="AlphaFoldDB" id="A0ABD2QA99"/>
<name>A0ABD2QA99_9PLAT</name>
<protein>
    <submittedName>
        <fullName evidence="1">Uncharacterized protein</fullName>
    </submittedName>
</protein>
<dbReference type="InterPro" id="IPR036770">
    <property type="entry name" value="Ankyrin_rpt-contain_sf"/>
</dbReference>
<comment type="caution">
    <text evidence="1">The sequence shown here is derived from an EMBL/GenBank/DDBJ whole genome shotgun (WGS) entry which is preliminary data.</text>
</comment>
<proteinExistence type="predicted"/>
<dbReference type="InterPro" id="IPR002110">
    <property type="entry name" value="Ankyrin_rpt"/>
</dbReference>
<evidence type="ECO:0000313" key="2">
    <source>
        <dbReference type="Proteomes" id="UP001626550"/>
    </source>
</evidence>
<dbReference type="EMBL" id="JBJKFK010000588">
    <property type="protein sequence ID" value="KAL3316167.1"/>
    <property type="molecule type" value="Genomic_DNA"/>
</dbReference>
<dbReference type="Pfam" id="PF00023">
    <property type="entry name" value="Ank"/>
    <property type="match status" value="1"/>
</dbReference>
<dbReference type="Gene3D" id="1.25.40.20">
    <property type="entry name" value="Ankyrin repeat-containing domain"/>
    <property type="match status" value="1"/>
</dbReference>
<gene>
    <name evidence="1" type="ORF">Ciccas_005195</name>
</gene>
<reference evidence="1 2" key="1">
    <citation type="submission" date="2024-11" db="EMBL/GenBank/DDBJ databases">
        <title>Adaptive evolution of stress response genes in parasites aligns with host niche diversity.</title>
        <authorList>
            <person name="Hahn C."/>
            <person name="Resl P."/>
        </authorList>
    </citation>
    <scope>NUCLEOTIDE SEQUENCE [LARGE SCALE GENOMIC DNA]</scope>
    <source>
        <strain evidence="1">EGGRZ-B1_66</strain>
        <tissue evidence="1">Body</tissue>
    </source>
</reference>
<evidence type="ECO:0000313" key="1">
    <source>
        <dbReference type="EMBL" id="KAL3316167.1"/>
    </source>
</evidence>
<sequence length="274" mass="31044">MIDHYVGKLIIENNCHEVENLILNNYEELLLATVDPKNHQSPVRAAELAGHQEIVELLNTVNEYRADMRQFLKYVRLGDEGGFTRQLAERKLIFGQFAIHVSRQMFVAVDERGRTALHLAVLCGHMQLALKIAEAAPSLVITLDCHDRTPLHMLQWLPGHFLPGFHTSQILELAFTSIDLKSGVDAFGHSVADYTTLKKTGRVLNSLLFLETERNSLPREDTLIRQQGNALEARKEQILLTKRRKEISFCVNSAPALAFPVPGFLYRSQRSLHT</sequence>